<keyword evidence="3" id="KW-1185">Reference proteome</keyword>
<evidence type="ECO:0000256" key="1">
    <source>
        <dbReference type="ARBA" id="ARBA00006007"/>
    </source>
</evidence>
<dbReference type="InterPro" id="IPR011060">
    <property type="entry name" value="RibuloseP-bd_barrel"/>
</dbReference>
<gene>
    <name evidence="2" type="ORF">GCM10009768_08210</name>
</gene>
<reference evidence="3" key="1">
    <citation type="journal article" date="2019" name="Int. J. Syst. Evol. Microbiol.">
        <title>The Global Catalogue of Microorganisms (GCM) 10K type strain sequencing project: providing services to taxonomists for standard genome sequencing and annotation.</title>
        <authorList>
            <consortium name="The Broad Institute Genomics Platform"/>
            <consortium name="The Broad Institute Genome Sequencing Center for Infectious Disease"/>
            <person name="Wu L."/>
            <person name="Ma J."/>
        </authorList>
    </citation>
    <scope>NUCLEOTIDE SEQUENCE [LARGE SCALE GENOMIC DNA]</scope>
    <source>
        <strain evidence="3">JCM 14736</strain>
    </source>
</reference>
<dbReference type="Pfam" id="PF03437">
    <property type="entry name" value="BtpA"/>
    <property type="match status" value="1"/>
</dbReference>
<dbReference type="InterPro" id="IPR005137">
    <property type="entry name" value="BtpA"/>
</dbReference>
<comment type="caution">
    <text evidence="2">The sequence shown here is derived from an EMBL/GenBank/DDBJ whole genome shotgun (WGS) entry which is preliminary data.</text>
</comment>
<organism evidence="2 3">
    <name type="scientific">Leucobacter iarius</name>
    <dbReference type="NCBI Taxonomy" id="333963"/>
    <lineage>
        <taxon>Bacteria</taxon>
        <taxon>Bacillati</taxon>
        <taxon>Actinomycetota</taxon>
        <taxon>Actinomycetes</taxon>
        <taxon>Micrococcales</taxon>
        <taxon>Microbacteriaceae</taxon>
        <taxon>Leucobacter</taxon>
    </lineage>
</organism>
<evidence type="ECO:0000313" key="2">
    <source>
        <dbReference type="EMBL" id="GAA1781589.1"/>
    </source>
</evidence>
<name>A0ABP4XFZ0_9MICO</name>
<sequence length="256" mass="27066">MNDMNQHPTALDRWRGLFPTPKPVLAMLHLGGDGPAEKVARARAEASILADGGVDAVIVENYFGDSDDVRRALEAVCADAPTTVIGLNVLRDHELAFALAEEFPVGFVQLDSVAGHLEPADDDEYAARLAERRSSSRALVLGGVRFKYQPVRSGRTEAEDLALGAQRSDAIVVTGDGTGMETAVSKIERFRAALPSGFPLVVGAGVTDANAAEQLRSADGAIVGSFLKDTYRDTGVVDAAHVARLMDAVAAVRSAR</sequence>
<evidence type="ECO:0000313" key="3">
    <source>
        <dbReference type="Proteomes" id="UP001500851"/>
    </source>
</evidence>
<proteinExistence type="inferred from homology"/>
<dbReference type="SUPFAM" id="SSF51366">
    <property type="entry name" value="Ribulose-phoshate binding barrel"/>
    <property type="match status" value="1"/>
</dbReference>
<dbReference type="EMBL" id="BAAAOB010000001">
    <property type="protein sequence ID" value="GAA1781589.1"/>
    <property type="molecule type" value="Genomic_DNA"/>
</dbReference>
<dbReference type="PANTHER" id="PTHR21381">
    <property type="entry name" value="ZGC:162297"/>
    <property type="match status" value="1"/>
</dbReference>
<dbReference type="PANTHER" id="PTHR21381:SF3">
    <property type="entry name" value="SGC REGION PROTEIN SGCQ-RELATED"/>
    <property type="match status" value="1"/>
</dbReference>
<dbReference type="Gene3D" id="3.20.20.70">
    <property type="entry name" value="Aldolase class I"/>
    <property type="match status" value="1"/>
</dbReference>
<accession>A0ABP4XFZ0</accession>
<dbReference type="InterPro" id="IPR013785">
    <property type="entry name" value="Aldolase_TIM"/>
</dbReference>
<protein>
    <submittedName>
        <fullName evidence="2">BtpA/SgcQ family protein</fullName>
    </submittedName>
</protein>
<comment type="similarity">
    <text evidence="1">Belongs to the BtpA family.</text>
</comment>
<dbReference type="Proteomes" id="UP001500851">
    <property type="component" value="Unassembled WGS sequence"/>
</dbReference>